<evidence type="ECO:0000313" key="3">
    <source>
        <dbReference type="EMBL" id="AWK73957.1"/>
    </source>
</evidence>
<dbReference type="RefSeq" id="WP_109332454.1">
    <property type="nucleotide sequence ID" value="NZ_CP021354.1"/>
</dbReference>
<feature type="domain" description="Luciferase-like" evidence="2">
    <location>
        <begin position="13"/>
        <end position="175"/>
    </location>
</feature>
<gene>
    <name evidence="3" type="ORF">CBI38_22735</name>
</gene>
<proteinExistence type="predicted"/>
<dbReference type="SUPFAM" id="SSF51679">
    <property type="entry name" value="Bacterial luciferase-like"/>
    <property type="match status" value="1"/>
</dbReference>
<evidence type="ECO:0000259" key="2">
    <source>
        <dbReference type="Pfam" id="PF00296"/>
    </source>
</evidence>
<dbReference type="Proteomes" id="UP000245711">
    <property type="component" value="Chromosome"/>
</dbReference>
<evidence type="ECO:0000313" key="4">
    <source>
        <dbReference type="Proteomes" id="UP000245711"/>
    </source>
</evidence>
<dbReference type="KEGG" id="roz:CBI38_22735"/>
<dbReference type="Pfam" id="PF00296">
    <property type="entry name" value="Bac_luciferase"/>
    <property type="match status" value="1"/>
</dbReference>
<reference evidence="3 4" key="1">
    <citation type="submission" date="2017-05" db="EMBL/GenBank/DDBJ databases">
        <title>Isolation of Rhodococcus sp. S2-17 biodegrading of BP-3.</title>
        <authorList>
            <person name="Lee Y."/>
            <person name="Kim K.H."/>
            <person name="Chun B.H."/>
            <person name="Jung H.S."/>
            <person name="Jeon C.O."/>
        </authorList>
    </citation>
    <scope>NUCLEOTIDE SEQUENCE [LARGE SCALE GENOMIC DNA]</scope>
    <source>
        <strain evidence="3 4">S2-17</strain>
    </source>
</reference>
<dbReference type="InterPro" id="IPR011251">
    <property type="entry name" value="Luciferase-like_dom"/>
</dbReference>
<dbReference type="InterPro" id="IPR050564">
    <property type="entry name" value="F420-G6PD/mer"/>
</dbReference>
<name>A0A2S2BZA8_9NOCA</name>
<dbReference type="PANTHER" id="PTHR43244">
    <property type="match status" value="1"/>
</dbReference>
<dbReference type="PANTHER" id="PTHR43244:SF1">
    <property type="entry name" value="5,10-METHYLENETETRAHYDROMETHANOPTERIN REDUCTASE"/>
    <property type="match status" value="1"/>
</dbReference>
<protein>
    <submittedName>
        <fullName evidence="3">LLM class flavin-dependent oxidoreductase</fullName>
    </submittedName>
</protein>
<dbReference type="Gene3D" id="3.20.20.30">
    <property type="entry name" value="Luciferase-like domain"/>
    <property type="match status" value="1"/>
</dbReference>
<dbReference type="InterPro" id="IPR036661">
    <property type="entry name" value="Luciferase-like_sf"/>
</dbReference>
<accession>A0A2S2BZA8</accession>
<sequence length="342" mass="36744">MEINCVFPPAINTPDHIVLAEELGYERAWVYDVPVSYADTGATLAFAAKRTSSIRLGVSVFTPHLRHLTANAALIAYLATLAPGRFDAGIGAGFTSSTYLGRKPSRWAYIEEYVLALKELLAGRDVEWEDTTLSLMHSPASGISYPVDVTYWIAAHGPKGFGVAQRLGAGVVTNPTHGDNPVPYQGACNLTYYGTVLDDDEPIDSPRAIDAAGPGASLALHMGEHGPLAGMPEAAGYAAAVARVPEHRRHLEIYRGHLIEPNAIDRQYITADVVRRGTMTGTRAEIAATLRKLEDAGASAVLYQPAGHDIPRELRAFREAADLRHSLTAASTSTHTTETPHV</sequence>
<keyword evidence="4" id="KW-1185">Reference proteome</keyword>
<organism evidence="3 4">
    <name type="scientific">Rhodococcus oxybenzonivorans</name>
    <dbReference type="NCBI Taxonomy" id="1990687"/>
    <lineage>
        <taxon>Bacteria</taxon>
        <taxon>Bacillati</taxon>
        <taxon>Actinomycetota</taxon>
        <taxon>Actinomycetes</taxon>
        <taxon>Mycobacteriales</taxon>
        <taxon>Nocardiaceae</taxon>
        <taxon>Rhodococcus</taxon>
    </lineage>
</organism>
<keyword evidence="1" id="KW-0560">Oxidoreductase</keyword>
<dbReference type="OrthoDB" id="7816697at2"/>
<dbReference type="GO" id="GO:0016705">
    <property type="term" value="F:oxidoreductase activity, acting on paired donors, with incorporation or reduction of molecular oxygen"/>
    <property type="evidence" value="ECO:0007669"/>
    <property type="project" value="InterPro"/>
</dbReference>
<dbReference type="AlphaFoldDB" id="A0A2S2BZA8"/>
<evidence type="ECO:0000256" key="1">
    <source>
        <dbReference type="ARBA" id="ARBA00023002"/>
    </source>
</evidence>
<dbReference type="EMBL" id="CP021354">
    <property type="protein sequence ID" value="AWK73957.1"/>
    <property type="molecule type" value="Genomic_DNA"/>
</dbReference>